<dbReference type="EMBL" id="JAINUL010000001">
    <property type="protein sequence ID" value="MCC0096574.1"/>
    <property type="molecule type" value="Genomic_DNA"/>
</dbReference>
<accession>A0ABS8E6P5</accession>
<proteinExistence type="predicted"/>
<protein>
    <submittedName>
        <fullName evidence="1">SMI1/KNR4 family protein</fullName>
    </submittedName>
</protein>
<dbReference type="SUPFAM" id="SSF160631">
    <property type="entry name" value="SMI1/KNR4-like"/>
    <property type="match status" value="1"/>
</dbReference>
<dbReference type="InterPro" id="IPR037883">
    <property type="entry name" value="Knr4/Smi1-like_sf"/>
</dbReference>
<dbReference type="RefSeq" id="WP_229337035.1">
    <property type="nucleotide sequence ID" value="NZ_JAINUL010000001.1"/>
</dbReference>
<dbReference type="Proteomes" id="UP001520654">
    <property type="component" value="Unassembled WGS sequence"/>
</dbReference>
<evidence type="ECO:0000313" key="2">
    <source>
        <dbReference type="Proteomes" id="UP001520654"/>
    </source>
</evidence>
<reference evidence="1 2" key="1">
    <citation type="submission" date="2021-08" db="EMBL/GenBank/DDBJ databases">
        <title>Genomic Architecture of Streptomyces flavotricini NGL1 and Streptomyces erythrochromogenes HMS4 With Differential Plant Beneficial attributes and laccase production capabilities.</title>
        <authorList>
            <person name="Salwan R."/>
            <person name="Kaur R."/>
            <person name="Sharma V."/>
        </authorList>
    </citation>
    <scope>NUCLEOTIDE SEQUENCE [LARGE SCALE GENOMIC DNA]</scope>
    <source>
        <strain evidence="1 2">NGL1</strain>
    </source>
</reference>
<organism evidence="1 2">
    <name type="scientific">Streptomyces flavotricini</name>
    <dbReference type="NCBI Taxonomy" id="66888"/>
    <lineage>
        <taxon>Bacteria</taxon>
        <taxon>Bacillati</taxon>
        <taxon>Actinomycetota</taxon>
        <taxon>Actinomycetes</taxon>
        <taxon>Kitasatosporales</taxon>
        <taxon>Streptomycetaceae</taxon>
        <taxon>Streptomyces</taxon>
    </lineage>
</organism>
<sequence>MNGTEQLLERVAQHVSGFGPEVASLAPGRPPAPVDQAAVRRAEDVLGFALPPLLAGLYTRIADGGFGPEYGLLPPETAVKQYTAIRSSDWGWPEGVLPTTDYGCAVLGSVDCRSETAQVLLFEPNPGDPDLAWYTDSPTLADWPRGWLDGTAWFCDDAEDAGLEMGLWPEFRSRL</sequence>
<name>A0ABS8E6P5_9ACTN</name>
<comment type="caution">
    <text evidence="1">The sequence shown here is derived from an EMBL/GenBank/DDBJ whole genome shotgun (WGS) entry which is preliminary data.</text>
</comment>
<gene>
    <name evidence="1" type="ORF">K7B10_17620</name>
</gene>
<keyword evidence="2" id="KW-1185">Reference proteome</keyword>
<evidence type="ECO:0000313" key="1">
    <source>
        <dbReference type="EMBL" id="MCC0096574.1"/>
    </source>
</evidence>